<gene>
    <name evidence="9" type="primary">TG</name>
</gene>
<keyword evidence="6" id="KW-0325">Glycoprotein</keyword>
<dbReference type="AlphaFoldDB" id="A0A2R9AW97"/>
<sequence>MLPGLTTELFSPVDLNQVIVNGNQSLSSQKHWLFKHLFSAQQANLWCLSRCVQEHSFCQLAEITESASLYFTCTLYPEAQVCDDIMESNAQGCRLILPQMPKALFRKKVILEDKVKNFYTRLPFQKLMGISIRNKVPMSEKSISNGFFECERRCDADPCCTGFGFLNVSQLKGGKVTCLTLNSLGIQMCSEENGGAWRILDCGSPDIEVHTYPFGWYQKPMSLDLWQSLALSSVVVDPSIRHFDVAHVSTAATSNFSAVRDLCLSECSQHEACLITTLQTQPGAVRCMFYADTQSCTHSLQGQNCRLLLREEATHIYRKPGISLLSYEASVPSVPISTHGRLLGRSQAIQVGTSWKQVDQFLGVPYAAPPLAERRFRAPEPLNWTGSWDASKPRASCWQPGTRTSTSPGVSEDCLYLNVFIPQNVAPNVSVLVFFHNTMDGEESEGWPAIDGSFLAAVGNLIVVTASYRVGVFGFLSSGSGDVSGNWGLLDQVAALTWVQTHIRGFGGDPRRVSLAADRGGADVASIHLLMARATNSQLFRRAVLMGGSALSPAAVISHERAQQQAIALAKEVSCPMSSSQEVVSCLRQKPASVLNDAQTKLLAVSGPFHYWGPVIDGQFLREPPARALKRSLRVEVDLLIGSSQDDGLINRAKAVKQFEESQGRTSSKTAFYQALQNSLGGEDSDARVEAAATWYYSLEHSTDDYASFSRALENATRDYFIICPIIDMASAWAKRARGNVFMYHAPESYGRGSLELLADVQFAFGLPFYPAYEGQFSLEEKSLSLKIMQYFSHFIRSGNPNYPYEFSRKVPTFATPWPDFVPRAGGENYKEFSALLPNRQGLKKADCSFWSKYISSLKASADGAKGGKSAESEEEELTAGSGLREDLLSLQEPGSKSYSK</sequence>
<feature type="compositionally biased region" description="Low complexity" evidence="7">
    <location>
        <begin position="861"/>
        <end position="870"/>
    </location>
</feature>
<proteinExistence type="inferred from homology"/>
<evidence type="ECO:0000256" key="4">
    <source>
        <dbReference type="ARBA" id="ARBA00022729"/>
    </source>
</evidence>
<dbReference type="FunFam" id="3.40.50.1820:FF:000127">
    <property type="entry name" value="Thyroglobulin"/>
    <property type="match status" value="1"/>
</dbReference>
<keyword evidence="3" id="KW-0964">Secreted</keyword>
<reference evidence="9" key="2">
    <citation type="submission" date="2025-08" db="UniProtKB">
        <authorList>
            <consortium name="Ensembl"/>
        </authorList>
    </citation>
    <scope>IDENTIFICATION</scope>
</reference>
<dbReference type="GO" id="GO:0005615">
    <property type="term" value="C:extracellular space"/>
    <property type="evidence" value="ECO:0007669"/>
    <property type="project" value="TreeGrafter"/>
</dbReference>
<feature type="region of interest" description="Disordered" evidence="7">
    <location>
        <begin position="861"/>
        <end position="901"/>
    </location>
</feature>
<dbReference type="EMBL" id="AJFE02105438">
    <property type="status" value="NOT_ANNOTATED_CDS"/>
    <property type="molecule type" value="Genomic_DNA"/>
</dbReference>
<reference evidence="9" key="3">
    <citation type="submission" date="2025-09" db="UniProtKB">
        <authorList>
            <consortium name="Ensembl"/>
        </authorList>
    </citation>
    <scope>IDENTIFICATION</scope>
</reference>
<evidence type="ECO:0000259" key="8">
    <source>
        <dbReference type="Pfam" id="PF00135"/>
    </source>
</evidence>
<dbReference type="GeneTree" id="ENSGT00940000159300"/>
<dbReference type="Bgee" id="ENSPPAG00000033957">
    <property type="expression patterns" value="Expressed in adult mammalian kidney"/>
</dbReference>
<dbReference type="EMBL" id="AJFE02105433">
    <property type="status" value="NOT_ANNOTATED_CDS"/>
    <property type="molecule type" value="Genomic_DNA"/>
</dbReference>
<keyword evidence="4" id="KW-0732">Signal</keyword>
<dbReference type="Gene3D" id="3.40.50.1820">
    <property type="entry name" value="alpha/beta hydrolase"/>
    <property type="match status" value="1"/>
</dbReference>
<dbReference type="Proteomes" id="UP000240080">
    <property type="component" value="Chromosome 8"/>
</dbReference>
<evidence type="ECO:0000256" key="2">
    <source>
        <dbReference type="ARBA" id="ARBA00005964"/>
    </source>
</evidence>
<dbReference type="EMBL" id="AJFE02105437">
    <property type="status" value="NOT_ANNOTATED_CDS"/>
    <property type="molecule type" value="Genomic_DNA"/>
</dbReference>
<dbReference type="InterPro" id="IPR052001">
    <property type="entry name" value="MHC-II_Gamma/Thyroglobulin"/>
</dbReference>
<dbReference type="GO" id="GO:0006590">
    <property type="term" value="P:thyroid hormone generation"/>
    <property type="evidence" value="ECO:0007669"/>
    <property type="project" value="TreeGrafter"/>
</dbReference>
<evidence type="ECO:0000256" key="3">
    <source>
        <dbReference type="ARBA" id="ARBA00022525"/>
    </source>
</evidence>
<evidence type="ECO:0000256" key="6">
    <source>
        <dbReference type="ARBA" id="ARBA00023180"/>
    </source>
</evidence>
<protein>
    <submittedName>
        <fullName evidence="9">Thyroglobulin</fullName>
    </submittedName>
</protein>
<evidence type="ECO:0000256" key="1">
    <source>
        <dbReference type="ARBA" id="ARBA00004613"/>
    </source>
</evidence>
<dbReference type="InterPro" id="IPR029058">
    <property type="entry name" value="AB_hydrolase_fold"/>
</dbReference>
<organism evidence="9 10">
    <name type="scientific">Pan paniscus</name>
    <name type="common">Pygmy chimpanzee</name>
    <name type="synonym">Bonobo</name>
    <dbReference type="NCBI Taxonomy" id="9597"/>
    <lineage>
        <taxon>Eukaryota</taxon>
        <taxon>Metazoa</taxon>
        <taxon>Chordata</taxon>
        <taxon>Craniata</taxon>
        <taxon>Vertebrata</taxon>
        <taxon>Euteleostomi</taxon>
        <taxon>Mammalia</taxon>
        <taxon>Eutheria</taxon>
        <taxon>Euarchontoglires</taxon>
        <taxon>Primates</taxon>
        <taxon>Haplorrhini</taxon>
        <taxon>Catarrhini</taxon>
        <taxon>Hominidae</taxon>
        <taxon>Pan</taxon>
    </lineage>
</organism>
<evidence type="ECO:0000256" key="5">
    <source>
        <dbReference type="ARBA" id="ARBA00022737"/>
    </source>
</evidence>
<dbReference type="EMBL" id="AJFE02105434">
    <property type="status" value="NOT_ANNOTATED_CDS"/>
    <property type="molecule type" value="Genomic_DNA"/>
</dbReference>
<dbReference type="PANTHER" id="PTHR14093">
    <property type="entry name" value="HLA CLASS II GAMMA CHAIN"/>
    <property type="match status" value="1"/>
</dbReference>
<dbReference type="EMBL" id="AJFE02105436">
    <property type="status" value="NOT_ANNOTATED_CDS"/>
    <property type="molecule type" value="Genomic_DNA"/>
</dbReference>
<comment type="similarity">
    <text evidence="2">Belongs to the type-B carboxylesterase/lipase family.</text>
</comment>
<name>A0A2R9AW97_PANPA</name>
<comment type="subcellular location">
    <subcellularLocation>
        <location evidence="1">Secreted</location>
    </subcellularLocation>
</comment>
<feature type="domain" description="Carboxylesterase type B" evidence="8">
    <location>
        <begin position="332"/>
        <end position="851"/>
    </location>
</feature>
<dbReference type="Ensembl" id="ENSPPAT00000044315.1">
    <property type="protein sequence ID" value="ENSPPAP00000021512.1"/>
    <property type="gene ID" value="ENSPPAG00000033957.1"/>
</dbReference>
<dbReference type="EMBL" id="AJFE02105440">
    <property type="status" value="NOT_ANNOTATED_CDS"/>
    <property type="molecule type" value="Genomic_DNA"/>
</dbReference>
<evidence type="ECO:0000313" key="10">
    <source>
        <dbReference type="Proteomes" id="UP000240080"/>
    </source>
</evidence>
<dbReference type="PANTHER" id="PTHR14093:SF19">
    <property type="entry name" value="THYROGLOBULIN"/>
    <property type="match status" value="1"/>
</dbReference>
<dbReference type="EMBL" id="AJFE02105439">
    <property type="status" value="NOT_ANNOTATED_CDS"/>
    <property type="molecule type" value="Genomic_DNA"/>
</dbReference>
<dbReference type="PROSITE" id="PS00941">
    <property type="entry name" value="CARBOXYLESTERASE_B_2"/>
    <property type="match status" value="1"/>
</dbReference>
<evidence type="ECO:0000256" key="7">
    <source>
        <dbReference type="SAM" id="MobiDB-lite"/>
    </source>
</evidence>
<dbReference type="Pfam" id="PF00135">
    <property type="entry name" value="COesterase"/>
    <property type="match status" value="1"/>
</dbReference>
<dbReference type="EMBL" id="AJFE02105435">
    <property type="status" value="NOT_ANNOTATED_CDS"/>
    <property type="molecule type" value="Genomic_DNA"/>
</dbReference>
<keyword evidence="5" id="KW-0677">Repeat</keyword>
<reference evidence="9 10" key="1">
    <citation type="journal article" date="2012" name="Nature">
        <title>The bonobo genome compared with the chimpanzee and human genomes.</title>
        <authorList>
            <person name="Prufer K."/>
            <person name="Munch K."/>
            <person name="Hellmann I."/>
            <person name="Akagi K."/>
            <person name="Miller J.R."/>
            <person name="Walenz B."/>
            <person name="Koren S."/>
            <person name="Sutton G."/>
            <person name="Kodira C."/>
            <person name="Winer R."/>
            <person name="Knight J.R."/>
            <person name="Mullikin J.C."/>
            <person name="Meader S.J."/>
            <person name="Ponting C.P."/>
            <person name="Lunter G."/>
            <person name="Higashino S."/>
            <person name="Hobolth A."/>
            <person name="Dutheil J."/>
            <person name="Karakoc E."/>
            <person name="Alkan C."/>
            <person name="Sajjadian S."/>
            <person name="Catacchio C.R."/>
            <person name="Ventura M."/>
            <person name="Marques-Bonet T."/>
            <person name="Eichler E.E."/>
            <person name="Andre C."/>
            <person name="Atencia R."/>
            <person name="Mugisha L."/>
            <person name="Junhold J."/>
            <person name="Patterson N."/>
            <person name="Siebauer M."/>
            <person name="Good J.M."/>
            <person name="Fischer A."/>
            <person name="Ptak S.E."/>
            <person name="Lachmann M."/>
            <person name="Symer D.E."/>
            <person name="Mailund T."/>
            <person name="Schierup M.H."/>
            <person name="Andres A.M."/>
            <person name="Kelso J."/>
            <person name="Paabo S."/>
        </authorList>
    </citation>
    <scope>NUCLEOTIDE SEQUENCE [LARGE SCALE GENOMIC DNA]</scope>
</reference>
<accession>A0A2R9AW97</accession>
<keyword evidence="10" id="KW-1185">Reference proteome</keyword>
<dbReference type="InterPro" id="IPR002018">
    <property type="entry name" value="CarbesteraseB"/>
</dbReference>
<dbReference type="InterPro" id="IPR019819">
    <property type="entry name" value="Carboxylesterase_B_CS"/>
</dbReference>
<dbReference type="SUPFAM" id="SSF53474">
    <property type="entry name" value="alpha/beta-Hydrolases"/>
    <property type="match status" value="1"/>
</dbReference>
<evidence type="ECO:0000313" key="9">
    <source>
        <dbReference type="Ensembl" id="ENSPPAP00000021512.1"/>
    </source>
</evidence>